<comment type="similarity">
    <text evidence="1">Belongs to the N(4)/N(6)-methyltransferase family.</text>
</comment>
<dbReference type="InterPro" id="IPR002052">
    <property type="entry name" value="DNA_methylase_N6_adenine_CS"/>
</dbReference>
<keyword evidence="9" id="KW-1185">Reference proteome</keyword>
<gene>
    <name evidence="8" type="ORF">GCM10022410_11920</name>
</gene>
<evidence type="ECO:0000256" key="5">
    <source>
        <dbReference type="ARBA" id="ARBA00022747"/>
    </source>
</evidence>
<dbReference type="InterPro" id="IPR002941">
    <property type="entry name" value="DNA_methylase_N4/N6"/>
</dbReference>
<organism evidence="8 9">
    <name type="scientific">Amphibacillus indicireducens</name>
    <dbReference type="NCBI Taxonomy" id="1076330"/>
    <lineage>
        <taxon>Bacteria</taxon>
        <taxon>Bacillati</taxon>
        <taxon>Bacillota</taxon>
        <taxon>Bacilli</taxon>
        <taxon>Bacillales</taxon>
        <taxon>Bacillaceae</taxon>
        <taxon>Amphibacillus</taxon>
    </lineage>
</organism>
<dbReference type="InterPro" id="IPR029063">
    <property type="entry name" value="SAM-dependent_MTases_sf"/>
</dbReference>
<evidence type="ECO:0000256" key="1">
    <source>
        <dbReference type="ARBA" id="ARBA00006594"/>
    </source>
</evidence>
<proteinExistence type="inferred from homology"/>
<evidence type="ECO:0000256" key="2">
    <source>
        <dbReference type="ARBA" id="ARBA00022603"/>
    </source>
</evidence>
<dbReference type="PRINTS" id="PR00508">
    <property type="entry name" value="S21N4MTFRASE"/>
</dbReference>
<evidence type="ECO:0000256" key="3">
    <source>
        <dbReference type="ARBA" id="ARBA00022679"/>
    </source>
</evidence>
<feature type="domain" description="DNA methylase N-4/N-6" evidence="6">
    <location>
        <begin position="201"/>
        <end position="548"/>
    </location>
</feature>
<dbReference type="PROSITE" id="PS00092">
    <property type="entry name" value="N6_MTASE"/>
    <property type="match status" value="1"/>
</dbReference>
<dbReference type="SUPFAM" id="SSF53335">
    <property type="entry name" value="S-adenosyl-L-methionine-dependent methyltransferases"/>
    <property type="match status" value="1"/>
</dbReference>
<protein>
    <submittedName>
        <fullName evidence="8">Site-specific DNA-methyltransferase</fullName>
    </submittedName>
</protein>
<evidence type="ECO:0000313" key="9">
    <source>
        <dbReference type="Proteomes" id="UP001501734"/>
    </source>
</evidence>
<dbReference type="Proteomes" id="UP001501734">
    <property type="component" value="Unassembled WGS sequence"/>
</dbReference>
<dbReference type="RefSeq" id="WP_344911310.1">
    <property type="nucleotide sequence ID" value="NZ_BAABDL010000065.1"/>
</dbReference>
<dbReference type="InterPro" id="IPR022221">
    <property type="entry name" value="TypeIII_RM_meth"/>
</dbReference>
<sequence length="685" mass="78985">MKTKINEAIKDVLMQFGNKYFIEGIVHKSKVIQDLDEYDVALIEAFIGNETVKTNFTINIAGNIVIQTNKLLELFEADEYWQDSYTKYSKKIGLTAGGKFIDESTDVVLDFPYKDTVLKASMSKEDTDKDDLRPDEPFLNEVIAKEEIDVLLDKKILINAKKYDEEGEHEVASFSEDDNLIIKGNNLLALHTLKEKYAGKVKLIYIDPPYNTGNDSFKYNDKFNRSTWLTFIKNRLEVAKDLLSKDGAIFVQCDDTEQSYLKILMDDIFGENNFKNMITIKAKIAGVSGSHQGRSLQNNCEYILMYSKDEEEFYLKSTPQIEQELMQYIEQLKNDGVSWKYVQVLTHLGERKYLGAIKDGAGNPIKMYEHRESTTMNINELAKKKYNGDLKKAYYDNIDKIFDTTNAQSSIRKRVMDSMETDTDITSIEYVPTSGKNKGKLTSLYYKGPKRRLFTWLSDITYKNLEGEIVRKENAGNLWDDLQYNNINKEGEVSFANGKKPEMLIKRIIELCTEENDLVLDFFMGSATTQAVAHKMNRRYIGIEQMDYINTVSVPRLQKVIEGEQSGISKDVEWQGGGSFVYVELMEKNRGFLKSIQNAETQTELYDVFQFLLEEAEVDFRVDLEAVKDTLNELSFSDQKKLLIKIIDKNQLYYNYSEIDDANVRDLIEDNDYAFNKSFYEKGGE</sequence>
<evidence type="ECO:0000256" key="4">
    <source>
        <dbReference type="ARBA" id="ARBA00022691"/>
    </source>
</evidence>
<dbReference type="Gene3D" id="3.40.50.150">
    <property type="entry name" value="Vaccinia Virus protein VP39"/>
    <property type="match status" value="1"/>
</dbReference>
<dbReference type="Pfam" id="PF12564">
    <property type="entry name" value="TypeIII_RM_meth"/>
    <property type="match status" value="1"/>
</dbReference>
<dbReference type="InterPro" id="IPR002295">
    <property type="entry name" value="N4/N6-MTase_EcoPI_Mod-like"/>
</dbReference>
<keyword evidence="3" id="KW-0808">Transferase</keyword>
<keyword evidence="4" id="KW-0949">S-adenosyl-L-methionine</keyword>
<dbReference type="PIRSF" id="PIRSF015855">
    <property type="entry name" value="TypeIII_Mtase_mKpnI"/>
    <property type="match status" value="1"/>
</dbReference>
<dbReference type="EMBL" id="BAABDL010000065">
    <property type="protein sequence ID" value="GAA4067393.1"/>
    <property type="molecule type" value="Genomic_DNA"/>
</dbReference>
<evidence type="ECO:0000259" key="7">
    <source>
        <dbReference type="Pfam" id="PF12564"/>
    </source>
</evidence>
<dbReference type="Pfam" id="PF01555">
    <property type="entry name" value="N6_N4_Mtase"/>
    <property type="match status" value="1"/>
</dbReference>
<evidence type="ECO:0000259" key="6">
    <source>
        <dbReference type="Pfam" id="PF01555"/>
    </source>
</evidence>
<name>A0ABP7VI55_9BACI</name>
<dbReference type="InterPro" id="IPR001091">
    <property type="entry name" value="RM_Methyltransferase"/>
</dbReference>
<accession>A0ABP7VI55</accession>
<feature type="domain" description="Type III restriction/modification enzyme methylation subunit" evidence="7">
    <location>
        <begin position="39"/>
        <end position="94"/>
    </location>
</feature>
<evidence type="ECO:0000313" key="8">
    <source>
        <dbReference type="EMBL" id="GAA4067393.1"/>
    </source>
</evidence>
<keyword evidence="2" id="KW-0489">Methyltransferase</keyword>
<reference evidence="9" key="1">
    <citation type="journal article" date="2019" name="Int. J. Syst. Evol. Microbiol.">
        <title>The Global Catalogue of Microorganisms (GCM) 10K type strain sequencing project: providing services to taxonomists for standard genome sequencing and annotation.</title>
        <authorList>
            <consortium name="The Broad Institute Genomics Platform"/>
            <consortium name="The Broad Institute Genome Sequencing Center for Infectious Disease"/>
            <person name="Wu L."/>
            <person name="Ma J."/>
        </authorList>
    </citation>
    <scope>NUCLEOTIDE SEQUENCE [LARGE SCALE GENOMIC DNA]</scope>
    <source>
        <strain evidence="9">JCM 17250</strain>
    </source>
</reference>
<keyword evidence="5" id="KW-0680">Restriction system</keyword>
<comment type="caution">
    <text evidence="8">The sequence shown here is derived from an EMBL/GenBank/DDBJ whole genome shotgun (WGS) entry which is preliminary data.</text>
</comment>